<protein>
    <recommendedName>
        <fullName evidence="2">Tc1-like transposase DDE domain-containing protein</fullName>
    </recommendedName>
</protein>
<feature type="domain" description="Tc1-like transposase DDE" evidence="2">
    <location>
        <begin position="1"/>
        <end position="131"/>
    </location>
</feature>
<dbReference type="InterPro" id="IPR038717">
    <property type="entry name" value="Tc1-like_DDE_dom"/>
</dbReference>
<dbReference type="PANTHER" id="PTHR33939">
    <property type="entry name" value="PROTEIN CBG22215"/>
    <property type="match status" value="1"/>
</dbReference>
<accession>A0AA38IIQ6</accession>
<reference evidence="3" key="1">
    <citation type="journal article" date="2023" name="G3 (Bethesda)">
        <title>Whole genome assemblies of Zophobas morio and Tenebrio molitor.</title>
        <authorList>
            <person name="Kaur S."/>
            <person name="Stinson S.A."/>
            <person name="diCenzo G.C."/>
        </authorList>
    </citation>
    <scope>NUCLEOTIDE SEQUENCE</scope>
    <source>
        <strain evidence="3">QUZm001</strain>
    </source>
</reference>
<sequence length="217" mass="25187">MNSEIFTGWVQNQLIPALTFDGYKTVIIMDNAPYHSVRLEKPPTRSSNKSYMQDYLKNIDIFFEPNYTKKQLWSLIEPTLPNNPVKYEIDTICYNSGIDVLRLPPYHCEYNPIELAWSFCKQYYNKNINMETNDPERTLHLWAEAIANFTPEMWQNCIQNCEKLIEDDWHKAMGNFSVEDIPPIIISLADDSGSDISDEETDVDDIENHNTPCTSSS</sequence>
<comment type="caution">
    <text evidence="3">The sequence shown here is derived from an EMBL/GenBank/DDBJ whole genome shotgun (WGS) entry which is preliminary data.</text>
</comment>
<dbReference type="Gene3D" id="3.30.420.10">
    <property type="entry name" value="Ribonuclease H-like superfamily/Ribonuclease H"/>
    <property type="match status" value="1"/>
</dbReference>
<proteinExistence type="predicted"/>
<dbReference type="Pfam" id="PF13358">
    <property type="entry name" value="DDE_3"/>
    <property type="match status" value="1"/>
</dbReference>
<evidence type="ECO:0000313" key="4">
    <source>
        <dbReference type="Proteomes" id="UP001168821"/>
    </source>
</evidence>
<evidence type="ECO:0000313" key="3">
    <source>
        <dbReference type="EMBL" id="KAJ3658528.1"/>
    </source>
</evidence>
<dbReference type="GO" id="GO:0003676">
    <property type="term" value="F:nucleic acid binding"/>
    <property type="evidence" value="ECO:0007669"/>
    <property type="project" value="InterPro"/>
</dbReference>
<feature type="region of interest" description="Disordered" evidence="1">
    <location>
        <begin position="190"/>
        <end position="217"/>
    </location>
</feature>
<feature type="compositionally biased region" description="Acidic residues" evidence="1">
    <location>
        <begin position="192"/>
        <end position="205"/>
    </location>
</feature>
<evidence type="ECO:0000256" key="1">
    <source>
        <dbReference type="SAM" id="MobiDB-lite"/>
    </source>
</evidence>
<keyword evidence="4" id="KW-1185">Reference proteome</keyword>
<dbReference type="PANTHER" id="PTHR33939:SF1">
    <property type="entry name" value="DUF4371 DOMAIN-CONTAINING PROTEIN"/>
    <property type="match status" value="1"/>
</dbReference>
<organism evidence="3 4">
    <name type="scientific">Zophobas morio</name>
    <dbReference type="NCBI Taxonomy" id="2755281"/>
    <lineage>
        <taxon>Eukaryota</taxon>
        <taxon>Metazoa</taxon>
        <taxon>Ecdysozoa</taxon>
        <taxon>Arthropoda</taxon>
        <taxon>Hexapoda</taxon>
        <taxon>Insecta</taxon>
        <taxon>Pterygota</taxon>
        <taxon>Neoptera</taxon>
        <taxon>Endopterygota</taxon>
        <taxon>Coleoptera</taxon>
        <taxon>Polyphaga</taxon>
        <taxon>Cucujiformia</taxon>
        <taxon>Tenebrionidae</taxon>
        <taxon>Zophobas</taxon>
    </lineage>
</organism>
<dbReference type="InterPro" id="IPR036397">
    <property type="entry name" value="RNaseH_sf"/>
</dbReference>
<dbReference type="AlphaFoldDB" id="A0AA38IIQ6"/>
<gene>
    <name evidence="3" type="ORF">Zmor_010262</name>
</gene>
<evidence type="ECO:0000259" key="2">
    <source>
        <dbReference type="Pfam" id="PF13358"/>
    </source>
</evidence>
<dbReference type="Proteomes" id="UP001168821">
    <property type="component" value="Unassembled WGS sequence"/>
</dbReference>
<name>A0AA38IIQ6_9CUCU</name>
<dbReference type="EMBL" id="JALNTZ010000003">
    <property type="protein sequence ID" value="KAJ3658528.1"/>
    <property type="molecule type" value="Genomic_DNA"/>
</dbReference>